<dbReference type="NCBIfam" id="TIGR00254">
    <property type="entry name" value="GGDEF"/>
    <property type="match status" value="1"/>
</dbReference>
<dbReference type="EMBL" id="JACZEP010000020">
    <property type="protein sequence ID" value="MBE1208373.1"/>
    <property type="molecule type" value="Genomic_DNA"/>
</dbReference>
<dbReference type="EC" id="2.7.7.65" evidence="1"/>
<sequence length="378" mass="41199">MNYYNVIGLLNTSMAAIFCIALLTIWRNNRALKYIGILGLSYGIRSLCFGIFYFAFSLENPVLRYSANIFLLFAIMLLSVGLSNRRLRQPRYGALLAIAAMTLGPLHYYQFIEPNLLARVIILNSGLALLSLLMLWDVAKAPRRSPVEQVLLGLLLVSCAGYLLRPLFLIASGASGERFEGSYWLVVSISDALICAMTAVGVLAVIASDVMDEIKTDALIDTLSGLFNRRGFEPRALRALAKRTAGNPPAVILADLDHFKSINDLFGHSGGDLIIRRFSEVLKQKAPGDAIMARLGGEEFAVMLPSNASASAYQLAEELRTAFKQIASDTVAGEAHPTASFGVAIAREDEGLPSLIERADHALYRAKGNGRDRVNLAE</sequence>
<keyword evidence="6" id="KW-1185">Reference proteome</keyword>
<dbReference type="InterPro" id="IPR050469">
    <property type="entry name" value="Diguanylate_Cyclase"/>
</dbReference>
<name>A0ABR9GXZ9_9HYPH</name>
<dbReference type="InterPro" id="IPR029787">
    <property type="entry name" value="Nucleotide_cyclase"/>
</dbReference>
<feature type="transmembrane region" description="Helical" evidence="3">
    <location>
        <begin position="37"/>
        <end position="56"/>
    </location>
</feature>
<dbReference type="Gene3D" id="3.30.70.270">
    <property type="match status" value="1"/>
</dbReference>
<feature type="transmembrane region" description="Helical" evidence="3">
    <location>
        <begin position="92"/>
        <end position="110"/>
    </location>
</feature>
<dbReference type="CDD" id="cd01949">
    <property type="entry name" value="GGDEF"/>
    <property type="match status" value="1"/>
</dbReference>
<reference evidence="5 6" key="1">
    <citation type="submission" date="2020-09" db="EMBL/GenBank/DDBJ databases">
        <title>Draft Genome Sequence of Aminobacter carboxidus type strain DSM 1086, a soil Gram-negative carboxydobacterium.</title>
        <authorList>
            <person name="Turrini P."/>
            <person name="Tescari M."/>
            <person name="Artuso I."/>
            <person name="Lugli G.A."/>
            <person name="Frangipani E."/>
            <person name="Ventura M."/>
            <person name="Visca P."/>
        </authorList>
    </citation>
    <scope>NUCLEOTIDE SEQUENCE [LARGE SCALE GENOMIC DNA]</scope>
    <source>
        <strain evidence="5 6">DSM 1086</strain>
    </source>
</reference>
<keyword evidence="3" id="KW-0472">Membrane</keyword>
<keyword evidence="3" id="KW-0812">Transmembrane</keyword>
<evidence type="ECO:0000256" key="3">
    <source>
        <dbReference type="SAM" id="Phobius"/>
    </source>
</evidence>
<keyword evidence="3" id="KW-1133">Transmembrane helix</keyword>
<feature type="transmembrane region" description="Helical" evidence="3">
    <location>
        <begin position="62"/>
        <end position="80"/>
    </location>
</feature>
<dbReference type="Pfam" id="PF00990">
    <property type="entry name" value="GGDEF"/>
    <property type="match status" value="1"/>
</dbReference>
<comment type="catalytic activity">
    <reaction evidence="2">
        <text>2 GTP = 3',3'-c-di-GMP + 2 diphosphate</text>
        <dbReference type="Rhea" id="RHEA:24898"/>
        <dbReference type="ChEBI" id="CHEBI:33019"/>
        <dbReference type="ChEBI" id="CHEBI:37565"/>
        <dbReference type="ChEBI" id="CHEBI:58805"/>
        <dbReference type="EC" id="2.7.7.65"/>
    </reaction>
</comment>
<dbReference type="PROSITE" id="PS50887">
    <property type="entry name" value="GGDEF"/>
    <property type="match status" value="1"/>
</dbReference>
<feature type="transmembrane region" description="Helical" evidence="3">
    <location>
        <begin position="150"/>
        <end position="171"/>
    </location>
</feature>
<comment type="caution">
    <text evidence="5">The sequence shown here is derived from an EMBL/GenBank/DDBJ whole genome shotgun (WGS) entry which is preliminary data.</text>
</comment>
<proteinExistence type="predicted"/>
<dbReference type="InterPro" id="IPR000160">
    <property type="entry name" value="GGDEF_dom"/>
</dbReference>
<evidence type="ECO:0000256" key="1">
    <source>
        <dbReference type="ARBA" id="ARBA00012528"/>
    </source>
</evidence>
<accession>A0ABR9GXZ9</accession>
<evidence type="ECO:0000259" key="4">
    <source>
        <dbReference type="PROSITE" id="PS50887"/>
    </source>
</evidence>
<feature type="transmembrane region" description="Helical" evidence="3">
    <location>
        <begin position="183"/>
        <end position="206"/>
    </location>
</feature>
<dbReference type="Proteomes" id="UP000598227">
    <property type="component" value="Unassembled WGS sequence"/>
</dbReference>
<dbReference type="PANTHER" id="PTHR45138">
    <property type="entry name" value="REGULATORY COMPONENTS OF SENSORY TRANSDUCTION SYSTEM"/>
    <property type="match status" value="1"/>
</dbReference>
<dbReference type="RefSeq" id="WP_192568979.1">
    <property type="nucleotide sequence ID" value="NZ_JACZEP010000020.1"/>
</dbReference>
<evidence type="ECO:0000313" key="6">
    <source>
        <dbReference type="Proteomes" id="UP000598227"/>
    </source>
</evidence>
<gene>
    <name evidence="5" type="ORF">IHE39_29195</name>
</gene>
<evidence type="ECO:0000256" key="2">
    <source>
        <dbReference type="ARBA" id="ARBA00034247"/>
    </source>
</evidence>
<feature type="domain" description="GGDEF" evidence="4">
    <location>
        <begin position="247"/>
        <end position="378"/>
    </location>
</feature>
<protein>
    <recommendedName>
        <fullName evidence="1">diguanylate cyclase</fullName>
        <ecNumber evidence="1">2.7.7.65</ecNumber>
    </recommendedName>
</protein>
<dbReference type="InterPro" id="IPR043128">
    <property type="entry name" value="Rev_trsase/Diguanyl_cyclase"/>
</dbReference>
<organism evidence="5 6">
    <name type="scientific">Aminobacter carboxidus</name>
    <dbReference type="NCBI Taxonomy" id="376165"/>
    <lineage>
        <taxon>Bacteria</taxon>
        <taxon>Pseudomonadati</taxon>
        <taxon>Pseudomonadota</taxon>
        <taxon>Alphaproteobacteria</taxon>
        <taxon>Hyphomicrobiales</taxon>
        <taxon>Phyllobacteriaceae</taxon>
        <taxon>Aminobacter</taxon>
    </lineage>
</organism>
<feature type="transmembrane region" description="Helical" evidence="3">
    <location>
        <begin position="6"/>
        <end position="25"/>
    </location>
</feature>
<dbReference type="PANTHER" id="PTHR45138:SF9">
    <property type="entry name" value="DIGUANYLATE CYCLASE DGCM-RELATED"/>
    <property type="match status" value="1"/>
</dbReference>
<dbReference type="SUPFAM" id="SSF55073">
    <property type="entry name" value="Nucleotide cyclase"/>
    <property type="match status" value="1"/>
</dbReference>
<dbReference type="SMART" id="SM00267">
    <property type="entry name" value="GGDEF"/>
    <property type="match status" value="1"/>
</dbReference>
<evidence type="ECO:0000313" key="5">
    <source>
        <dbReference type="EMBL" id="MBE1208373.1"/>
    </source>
</evidence>
<feature type="transmembrane region" description="Helical" evidence="3">
    <location>
        <begin position="116"/>
        <end position="138"/>
    </location>
</feature>